<gene>
    <name evidence="1" type="ORF">B296_00045373</name>
</gene>
<reference evidence="1 2" key="1">
    <citation type="journal article" date="2014" name="Agronomy (Basel)">
        <title>A Draft Genome Sequence for Ensete ventricosum, the Drought-Tolerant Tree Against Hunger.</title>
        <authorList>
            <person name="Harrison J."/>
            <person name="Moore K.A."/>
            <person name="Paszkiewicz K."/>
            <person name="Jones T."/>
            <person name="Grant M."/>
            <person name="Ambacheew D."/>
            <person name="Muzemil S."/>
            <person name="Studholme D.J."/>
        </authorList>
    </citation>
    <scope>NUCLEOTIDE SEQUENCE [LARGE SCALE GENOMIC DNA]</scope>
</reference>
<proteinExistence type="predicted"/>
<protein>
    <submittedName>
        <fullName evidence="1">Uncharacterized protein</fullName>
    </submittedName>
</protein>
<accession>A0A426Z7J5</accession>
<evidence type="ECO:0000313" key="1">
    <source>
        <dbReference type="EMBL" id="RRT59964.1"/>
    </source>
</evidence>
<comment type="caution">
    <text evidence="1">The sequence shown here is derived from an EMBL/GenBank/DDBJ whole genome shotgun (WGS) entry which is preliminary data.</text>
</comment>
<sequence length="49" mass="5872">MSCAKSNFDWFFAHRLEISKYWTFPTLAHGKSYKHGFVKEHDGHKLCRK</sequence>
<dbReference type="EMBL" id="AMZH03007988">
    <property type="protein sequence ID" value="RRT59964.1"/>
    <property type="molecule type" value="Genomic_DNA"/>
</dbReference>
<dbReference type="Proteomes" id="UP000287651">
    <property type="component" value="Unassembled WGS sequence"/>
</dbReference>
<dbReference type="AlphaFoldDB" id="A0A426Z7J5"/>
<evidence type="ECO:0000313" key="2">
    <source>
        <dbReference type="Proteomes" id="UP000287651"/>
    </source>
</evidence>
<organism evidence="1 2">
    <name type="scientific">Ensete ventricosum</name>
    <name type="common">Abyssinian banana</name>
    <name type="synonym">Musa ensete</name>
    <dbReference type="NCBI Taxonomy" id="4639"/>
    <lineage>
        <taxon>Eukaryota</taxon>
        <taxon>Viridiplantae</taxon>
        <taxon>Streptophyta</taxon>
        <taxon>Embryophyta</taxon>
        <taxon>Tracheophyta</taxon>
        <taxon>Spermatophyta</taxon>
        <taxon>Magnoliopsida</taxon>
        <taxon>Liliopsida</taxon>
        <taxon>Zingiberales</taxon>
        <taxon>Musaceae</taxon>
        <taxon>Ensete</taxon>
    </lineage>
</organism>
<name>A0A426Z7J5_ENSVE</name>